<accession>A0A453M0X2</accession>
<name>A0A453M0X2_AEGTS</name>
<dbReference type="STRING" id="200361.A0A453M0X2"/>
<dbReference type="Gene3D" id="4.10.1110.10">
    <property type="entry name" value="AN1-like Zinc finger"/>
    <property type="match status" value="1"/>
</dbReference>
<dbReference type="InterPro" id="IPR050652">
    <property type="entry name" value="AN1_A20_ZnFinger"/>
</dbReference>
<dbReference type="FunFam" id="4.10.1110.10:FF:000001">
    <property type="entry name" value="Zinc finger AN1-type containing 6"/>
    <property type="match status" value="1"/>
</dbReference>
<dbReference type="InterPro" id="IPR000058">
    <property type="entry name" value="Znf_AN1"/>
</dbReference>
<dbReference type="PANTHER" id="PTHR10634">
    <property type="entry name" value="AN1-TYPE ZINC FINGER PROTEIN"/>
    <property type="match status" value="1"/>
</dbReference>
<reference evidence="10" key="2">
    <citation type="journal article" date="2017" name="Nat. Plants">
        <title>The Aegilops tauschii genome reveals multiple impacts of transposons.</title>
        <authorList>
            <person name="Zhao G."/>
            <person name="Zou C."/>
            <person name="Li K."/>
            <person name="Wang K."/>
            <person name="Li T."/>
            <person name="Gao L."/>
            <person name="Zhang X."/>
            <person name="Wang H."/>
            <person name="Yang Z."/>
            <person name="Liu X."/>
            <person name="Jiang W."/>
            <person name="Mao L."/>
            <person name="Kong X."/>
            <person name="Jiao Y."/>
            <person name="Jia J."/>
        </authorList>
    </citation>
    <scope>NUCLEOTIDE SEQUENCE [LARGE SCALE GENOMIC DNA]</scope>
    <source>
        <strain evidence="10">cv. AL8/78</strain>
    </source>
</reference>
<comment type="function">
    <text evidence="1">May be involved in environmental stress response.</text>
</comment>
<feature type="domain" description="A20-type" evidence="7">
    <location>
        <begin position="41"/>
        <end position="75"/>
    </location>
</feature>
<dbReference type="InterPro" id="IPR002653">
    <property type="entry name" value="Znf_A20"/>
</dbReference>
<evidence type="ECO:0000259" key="8">
    <source>
        <dbReference type="PROSITE" id="PS51039"/>
    </source>
</evidence>
<evidence type="ECO:0000313" key="10">
    <source>
        <dbReference type="Proteomes" id="UP000015105"/>
    </source>
</evidence>
<feature type="domain" description="AN1-type" evidence="8">
    <location>
        <begin position="133"/>
        <end position="179"/>
    </location>
</feature>
<dbReference type="SUPFAM" id="SSF118310">
    <property type="entry name" value="AN1-like Zinc finger"/>
    <property type="match status" value="1"/>
</dbReference>
<dbReference type="Gene3D" id="1.20.5.4770">
    <property type="match status" value="1"/>
</dbReference>
<evidence type="ECO:0008006" key="11">
    <source>
        <dbReference type="Google" id="ProtNLM"/>
    </source>
</evidence>
<evidence type="ECO:0000259" key="7">
    <source>
        <dbReference type="PROSITE" id="PS51036"/>
    </source>
</evidence>
<evidence type="ECO:0000256" key="4">
    <source>
        <dbReference type="ARBA" id="ARBA00022833"/>
    </source>
</evidence>
<protein>
    <recommendedName>
        <fullName evidence="11">AN1-type domain-containing protein</fullName>
    </recommendedName>
</protein>
<evidence type="ECO:0000256" key="6">
    <source>
        <dbReference type="PROSITE-ProRule" id="PRU00449"/>
    </source>
</evidence>
<dbReference type="AlphaFoldDB" id="A0A453M0X2"/>
<reference evidence="9" key="3">
    <citation type="journal article" date="2017" name="Nature">
        <title>Genome sequence of the progenitor of the wheat D genome Aegilops tauschii.</title>
        <authorList>
            <person name="Luo M.C."/>
            <person name="Gu Y.Q."/>
            <person name="Puiu D."/>
            <person name="Wang H."/>
            <person name="Twardziok S.O."/>
            <person name="Deal K.R."/>
            <person name="Huo N."/>
            <person name="Zhu T."/>
            <person name="Wang L."/>
            <person name="Wang Y."/>
            <person name="McGuire P.E."/>
            <person name="Liu S."/>
            <person name="Long H."/>
            <person name="Ramasamy R.K."/>
            <person name="Rodriguez J.C."/>
            <person name="Van S.L."/>
            <person name="Yuan L."/>
            <person name="Wang Z."/>
            <person name="Xia Z."/>
            <person name="Xiao L."/>
            <person name="Anderson O.D."/>
            <person name="Ouyang S."/>
            <person name="Liang Y."/>
            <person name="Zimin A.V."/>
            <person name="Pertea G."/>
            <person name="Qi P."/>
            <person name="Bennetzen J.L."/>
            <person name="Dai X."/>
            <person name="Dawson M.W."/>
            <person name="Muller H.G."/>
            <person name="Kugler K."/>
            <person name="Rivarola-Duarte L."/>
            <person name="Spannagl M."/>
            <person name="Mayer K.F.X."/>
            <person name="Lu F.H."/>
            <person name="Bevan M.W."/>
            <person name="Leroy P."/>
            <person name="Li P."/>
            <person name="You F.M."/>
            <person name="Sun Q."/>
            <person name="Liu Z."/>
            <person name="Lyons E."/>
            <person name="Wicker T."/>
            <person name="Salzberg S.L."/>
            <person name="Devos K.M."/>
            <person name="Dvorak J."/>
        </authorList>
    </citation>
    <scope>NUCLEOTIDE SEQUENCE [LARGE SCALE GENOMIC DNA]</scope>
    <source>
        <strain evidence="9">cv. AL8/78</strain>
    </source>
</reference>
<proteinExistence type="predicted"/>
<keyword evidence="5" id="KW-0346">Stress response</keyword>
<dbReference type="GO" id="GO:0008270">
    <property type="term" value="F:zinc ion binding"/>
    <property type="evidence" value="ECO:0007669"/>
    <property type="project" value="UniProtKB-KW"/>
</dbReference>
<dbReference type="Pfam" id="PF01754">
    <property type="entry name" value="zf-A20"/>
    <property type="match status" value="1"/>
</dbReference>
<evidence type="ECO:0000256" key="3">
    <source>
        <dbReference type="ARBA" id="ARBA00022771"/>
    </source>
</evidence>
<reference evidence="9" key="5">
    <citation type="journal article" date="2021" name="G3 (Bethesda)">
        <title>Aegilops tauschii genome assembly Aet v5.0 features greater sequence contiguity and improved annotation.</title>
        <authorList>
            <person name="Wang L."/>
            <person name="Zhu T."/>
            <person name="Rodriguez J.C."/>
            <person name="Deal K.R."/>
            <person name="Dubcovsky J."/>
            <person name="McGuire P.E."/>
            <person name="Lux T."/>
            <person name="Spannagl M."/>
            <person name="Mayer K.F.X."/>
            <person name="Baldrich P."/>
            <person name="Meyers B.C."/>
            <person name="Huo N."/>
            <person name="Gu Y.Q."/>
            <person name="Zhou H."/>
            <person name="Devos K.M."/>
            <person name="Bennetzen J.L."/>
            <person name="Unver T."/>
            <person name="Budak H."/>
            <person name="Gulick P.J."/>
            <person name="Galiba G."/>
            <person name="Kalapos B."/>
            <person name="Nelson D.R."/>
            <person name="Li P."/>
            <person name="You F.M."/>
            <person name="Luo M.C."/>
            <person name="Dvorak J."/>
        </authorList>
    </citation>
    <scope>NUCLEOTIDE SEQUENCE [LARGE SCALE GENOMIC DNA]</scope>
    <source>
        <strain evidence="9">cv. AL8/78</strain>
    </source>
</reference>
<dbReference type="PROSITE" id="PS51039">
    <property type="entry name" value="ZF_AN1"/>
    <property type="match status" value="1"/>
</dbReference>
<dbReference type="SUPFAM" id="SSF57716">
    <property type="entry name" value="Glucocorticoid receptor-like (DNA-binding domain)"/>
    <property type="match status" value="1"/>
</dbReference>
<dbReference type="PANTHER" id="PTHR10634:SF136">
    <property type="entry name" value="AN1-TYPE DOMAIN-CONTAINING PROTEIN"/>
    <property type="match status" value="1"/>
</dbReference>
<dbReference type="GO" id="GO:0003677">
    <property type="term" value="F:DNA binding"/>
    <property type="evidence" value="ECO:0007669"/>
    <property type="project" value="InterPro"/>
</dbReference>
<evidence type="ECO:0000256" key="1">
    <source>
        <dbReference type="ARBA" id="ARBA00003732"/>
    </source>
</evidence>
<keyword evidence="4" id="KW-0862">Zinc</keyword>
<dbReference type="Proteomes" id="UP000015105">
    <property type="component" value="Chromosome 5D"/>
</dbReference>
<keyword evidence="10" id="KW-1185">Reference proteome</keyword>
<evidence type="ECO:0000256" key="2">
    <source>
        <dbReference type="ARBA" id="ARBA00022723"/>
    </source>
</evidence>
<reference evidence="9" key="4">
    <citation type="submission" date="2019-03" db="UniProtKB">
        <authorList>
            <consortium name="EnsemblPlants"/>
        </authorList>
    </citation>
    <scope>IDENTIFICATION</scope>
</reference>
<dbReference type="SMART" id="SM00259">
    <property type="entry name" value="ZnF_A20"/>
    <property type="match status" value="1"/>
</dbReference>
<dbReference type="EnsemblPlants" id="AET5Gv20995200.1">
    <property type="protein sequence ID" value="AET5Gv20995200.1"/>
    <property type="gene ID" value="AET5Gv20995200"/>
</dbReference>
<organism evidence="9 10">
    <name type="scientific">Aegilops tauschii subsp. strangulata</name>
    <name type="common">Goatgrass</name>
    <dbReference type="NCBI Taxonomy" id="200361"/>
    <lineage>
        <taxon>Eukaryota</taxon>
        <taxon>Viridiplantae</taxon>
        <taxon>Streptophyta</taxon>
        <taxon>Embryophyta</taxon>
        <taxon>Tracheophyta</taxon>
        <taxon>Spermatophyta</taxon>
        <taxon>Magnoliopsida</taxon>
        <taxon>Liliopsida</taxon>
        <taxon>Poales</taxon>
        <taxon>Poaceae</taxon>
        <taxon>BOP clade</taxon>
        <taxon>Pooideae</taxon>
        <taxon>Triticodae</taxon>
        <taxon>Triticeae</taxon>
        <taxon>Triticinae</taxon>
        <taxon>Aegilops</taxon>
    </lineage>
</organism>
<dbReference type="PROSITE" id="PS51036">
    <property type="entry name" value="ZF_A20"/>
    <property type="match status" value="1"/>
</dbReference>
<sequence>RRSRRPDTHTRTCRVTGVSLAMAHDASAATTAQKRKYTEEEETAGLCANGCGFFGAAATGNMCSKCYRDHVHAATADTAAAGSVCFIDPAGSTAPPPAKKARMTVAVPSYDGAAASSSPAAVDPAVTPVKQPAVAANRCAACRKKVGLLGFRCRCEGTFCSVHRYSEKHDCGFDYKAAGQEQIAKHNPLVVADKMTGRI</sequence>
<dbReference type="InterPro" id="IPR035896">
    <property type="entry name" value="AN1-like_Znf"/>
</dbReference>
<evidence type="ECO:0000256" key="5">
    <source>
        <dbReference type="ARBA" id="ARBA00023016"/>
    </source>
</evidence>
<evidence type="ECO:0000313" key="9">
    <source>
        <dbReference type="EnsemblPlants" id="AET5Gv20995200.1"/>
    </source>
</evidence>
<dbReference type="Gramene" id="AET5Gv20995200.1">
    <property type="protein sequence ID" value="AET5Gv20995200.1"/>
    <property type="gene ID" value="AET5Gv20995200"/>
</dbReference>
<reference evidence="10" key="1">
    <citation type="journal article" date="2014" name="Science">
        <title>Ancient hybridizations among the ancestral genomes of bread wheat.</title>
        <authorList>
            <consortium name="International Wheat Genome Sequencing Consortium,"/>
            <person name="Marcussen T."/>
            <person name="Sandve S.R."/>
            <person name="Heier L."/>
            <person name="Spannagl M."/>
            <person name="Pfeifer M."/>
            <person name="Jakobsen K.S."/>
            <person name="Wulff B.B."/>
            <person name="Steuernagel B."/>
            <person name="Mayer K.F."/>
            <person name="Olsen O.A."/>
        </authorList>
    </citation>
    <scope>NUCLEOTIDE SEQUENCE [LARGE SCALE GENOMIC DNA]</scope>
    <source>
        <strain evidence="10">cv. AL8/78</strain>
    </source>
</reference>
<dbReference type="SMART" id="SM00154">
    <property type="entry name" value="ZnF_AN1"/>
    <property type="match status" value="1"/>
</dbReference>
<keyword evidence="2" id="KW-0479">Metal-binding</keyword>
<keyword evidence="3 6" id="KW-0863">Zinc-finger</keyword>
<dbReference type="Pfam" id="PF01428">
    <property type="entry name" value="zf-AN1"/>
    <property type="match status" value="1"/>
</dbReference>